<evidence type="ECO:0000313" key="3">
    <source>
        <dbReference type="EMBL" id="XCM36799.1"/>
    </source>
</evidence>
<evidence type="ECO:0000259" key="2">
    <source>
        <dbReference type="PROSITE" id="PS50943"/>
    </source>
</evidence>
<dbReference type="SUPFAM" id="SSF52540">
    <property type="entry name" value="P-loop containing nucleoside triphosphate hydrolases"/>
    <property type="match status" value="1"/>
</dbReference>
<dbReference type="SMART" id="SM00530">
    <property type="entry name" value="HTH_XRE"/>
    <property type="match status" value="1"/>
</dbReference>
<dbReference type="InterPro" id="IPR027417">
    <property type="entry name" value="P-loop_NTPase"/>
</dbReference>
<dbReference type="InterPro" id="IPR058651">
    <property type="entry name" value="HTH_VMAP-M9"/>
</dbReference>
<dbReference type="PROSITE" id="PS50943">
    <property type="entry name" value="HTH_CROC1"/>
    <property type="match status" value="1"/>
</dbReference>
<feature type="compositionally biased region" description="Basic and acidic residues" evidence="1">
    <location>
        <begin position="437"/>
        <end position="449"/>
    </location>
</feature>
<feature type="domain" description="HTH cro/C1-type" evidence="2">
    <location>
        <begin position="15"/>
        <end position="68"/>
    </location>
</feature>
<dbReference type="CDD" id="cd00093">
    <property type="entry name" value="HTH_XRE"/>
    <property type="match status" value="1"/>
</dbReference>
<reference evidence="3" key="1">
    <citation type="submission" date="2024-07" db="EMBL/GenBank/DDBJ databases">
        <authorList>
            <person name="Kim Y.J."/>
            <person name="Jeong J.Y."/>
        </authorList>
    </citation>
    <scope>NUCLEOTIDE SEQUENCE</scope>
    <source>
        <strain evidence="3">GIHE-MW2</strain>
    </source>
</reference>
<evidence type="ECO:0000256" key="1">
    <source>
        <dbReference type="SAM" id="MobiDB-lite"/>
    </source>
</evidence>
<dbReference type="RefSeq" id="WP_354635293.1">
    <property type="nucleotide sequence ID" value="NZ_CP159837.1"/>
</dbReference>
<accession>A0AAU8JC73</accession>
<dbReference type="PANTHER" id="PTHR34301:SF8">
    <property type="entry name" value="ATPASE DOMAIN-CONTAINING PROTEIN"/>
    <property type="match status" value="1"/>
</dbReference>
<dbReference type="InterPro" id="IPR001387">
    <property type="entry name" value="Cro/C1-type_HTH"/>
</dbReference>
<feature type="region of interest" description="Disordered" evidence="1">
    <location>
        <begin position="429"/>
        <end position="449"/>
    </location>
</feature>
<dbReference type="Pfam" id="PF26355">
    <property type="entry name" value="HTH_VMAP-M9"/>
    <property type="match status" value="1"/>
</dbReference>
<dbReference type="InterPro" id="IPR010982">
    <property type="entry name" value="Lambda_DNA-bd_dom_sf"/>
</dbReference>
<dbReference type="Gene3D" id="3.40.50.300">
    <property type="entry name" value="P-loop containing nucleotide triphosphate hydrolases"/>
    <property type="match status" value="1"/>
</dbReference>
<dbReference type="AlphaFoldDB" id="A0AAU8JC73"/>
<dbReference type="SUPFAM" id="SSF47413">
    <property type="entry name" value="lambda repressor-like DNA-binding domains"/>
    <property type="match status" value="1"/>
</dbReference>
<name>A0AAU8JC73_9CYAN</name>
<sequence length="700" mass="78786">MRNTLRVSPAGLAIVNQARREQGLTLSNLSSMVFISEASLRRFFQGGPIQRETFINICKALGIDHWEFIADISDLQSTVPRELSGTLSQPMDSEEMLAFIDDILLRKTGKHINNLQRIILFGAWNGKTYEEIAINNDYSRDHIKNSGSNLYRILSHVLGEQITKSNFRSTIERLRFSRKFFSTFSQGEDTDINVLLQELERLNASLIPADKESLSLDTWATIHRLYHVVVSEVLAIHQSASPSARSLALNRAQAELQTIRDNPKNIPQAERELILKIAHTWQNALLQLAGEVGNVTITEPVRSPYVIGNPVEGSLFVGREDILKQLEELWIEANRLQSVVLFGHRRMGKTSILRNVNACLGDGVKLAYVNMLNVGNAPQGVGEVLMAICDEIAEIINISPPADEDLLKLPYPTFRRFLQQVDKVLVESPQTPLQKGGLREESPQKSLEKGDLREGKGLIIALDEFEKIEDLINAGKIEPGFMGMLRTQVQASPRIAFAFAGLHTLEEMTEDYFQPFFASIIPIPVSFLSRGSTAQLLANPDEDFILDYQPNALDFIYDLTCGQPFLVQLVGFQLVRHYNQEMFETGKKRDPVFTVDDVEAVINDPEFYQRGRYYFTGVWGQAAQDVPGQQEILQILAPYKSGLPVEMVREITGLDEEVLLEAIKGLKRHDVVEEKAGNLRILVELFRLWVEKKPGFSGGK</sequence>
<dbReference type="EMBL" id="CP159837">
    <property type="protein sequence ID" value="XCM36799.1"/>
    <property type="molecule type" value="Genomic_DNA"/>
</dbReference>
<organism evidence="3">
    <name type="scientific">Planktothricoides raciborskii GIHE-MW2</name>
    <dbReference type="NCBI Taxonomy" id="2792601"/>
    <lineage>
        <taxon>Bacteria</taxon>
        <taxon>Bacillati</taxon>
        <taxon>Cyanobacteriota</taxon>
        <taxon>Cyanophyceae</taxon>
        <taxon>Oscillatoriophycideae</taxon>
        <taxon>Oscillatoriales</taxon>
        <taxon>Oscillatoriaceae</taxon>
        <taxon>Planktothricoides</taxon>
    </lineage>
</organism>
<protein>
    <recommendedName>
        <fullName evidence="2">HTH cro/C1-type domain-containing protein</fullName>
    </recommendedName>
</protein>
<gene>
    <name evidence="3" type="ORF">ABWT76_005581</name>
</gene>
<dbReference type="GO" id="GO:0003677">
    <property type="term" value="F:DNA binding"/>
    <property type="evidence" value="ECO:0007669"/>
    <property type="project" value="InterPro"/>
</dbReference>
<proteinExistence type="predicted"/>
<dbReference type="PANTHER" id="PTHR34301">
    <property type="entry name" value="DNA-BINDING PROTEIN-RELATED"/>
    <property type="match status" value="1"/>
</dbReference>